<dbReference type="Proteomes" id="UP000838763">
    <property type="component" value="Unassembled WGS sequence"/>
</dbReference>
<evidence type="ECO:0000313" key="2">
    <source>
        <dbReference type="Proteomes" id="UP000838763"/>
    </source>
</evidence>
<protein>
    <submittedName>
        <fullName evidence="1">Uncharacterized protein</fullName>
    </submittedName>
</protein>
<accession>A0A9P1H6G9</accession>
<comment type="caution">
    <text evidence="1">The sequence shown here is derived from an EMBL/GenBank/DDBJ whole genome shotgun (WGS) entry which is preliminary data.</text>
</comment>
<reference evidence="1" key="1">
    <citation type="submission" date="2022-11" db="EMBL/GenBank/DDBJ databases">
        <authorList>
            <person name="Scott C."/>
            <person name="Bruce N."/>
        </authorList>
    </citation>
    <scope>NUCLEOTIDE SEQUENCE</scope>
</reference>
<organism evidence="1 2">
    <name type="scientific">Parascedosporium putredinis</name>
    <dbReference type="NCBI Taxonomy" id="1442378"/>
    <lineage>
        <taxon>Eukaryota</taxon>
        <taxon>Fungi</taxon>
        <taxon>Dikarya</taxon>
        <taxon>Ascomycota</taxon>
        <taxon>Pezizomycotina</taxon>
        <taxon>Sordariomycetes</taxon>
        <taxon>Hypocreomycetidae</taxon>
        <taxon>Microascales</taxon>
        <taxon>Microascaceae</taxon>
        <taxon>Parascedosporium</taxon>
    </lineage>
</organism>
<evidence type="ECO:0000313" key="1">
    <source>
        <dbReference type="EMBL" id="CAI4216840.1"/>
    </source>
</evidence>
<sequence length="77" mass="8334">MAKQSKPHSIERGIQEHNYVSGSIGLALALLKEAIKLGTELDNASDAKGPSQVLSSRVLLLKRKLDEAVEYPAFSVD</sequence>
<dbReference type="EMBL" id="CALLCH030000015">
    <property type="protein sequence ID" value="CAI4216840.1"/>
    <property type="molecule type" value="Genomic_DNA"/>
</dbReference>
<gene>
    <name evidence="1" type="ORF">PPNO1_LOCUS6484</name>
</gene>
<keyword evidence="2" id="KW-1185">Reference proteome</keyword>
<name>A0A9P1H6G9_9PEZI</name>
<proteinExistence type="predicted"/>
<dbReference type="AlphaFoldDB" id="A0A9P1H6G9"/>